<keyword evidence="2" id="KW-0521">NADP</keyword>
<feature type="domain" description="NmrA-like" evidence="3">
    <location>
        <begin position="1"/>
        <end position="318"/>
    </location>
</feature>
<evidence type="ECO:0000313" key="4">
    <source>
        <dbReference type="EMBL" id="KAF1991297.1"/>
    </source>
</evidence>
<proteinExistence type="inferred from homology"/>
<dbReference type="PANTHER" id="PTHR42748:SF26">
    <property type="entry name" value="NMRA-LIKE DOMAIN-CONTAINING PROTEIN"/>
    <property type="match status" value="1"/>
</dbReference>
<dbReference type="OrthoDB" id="3358371at2759"/>
<evidence type="ECO:0000313" key="5">
    <source>
        <dbReference type="Proteomes" id="UP000800041"/>
    </source>
</evidence>
<keyword evidence="5" id="KW-1185">Reference proteome</keyword>
<accession>A0A6G1HDZ5</accession>
<name>A0A6G1HDZ5_9PEZI</name>
<dbReference type="InterPro" id="IPR051164">
    <property type="entry name" value="NmrA-like_oxidored"/>
</dbReference>
<dbReference type="SUPFAM" id="SSF51735">
    <property type="entry name" value="NAD(P)-binding Rossmann-fold domains"/>
    <property type="match status" value="1"/>
</dbReference>
<gene>
    <name evidence="4" type="ORF">K402DRAFT_389467</name>
</gene>
<dbReference type="InterPro" id="IPR036291">
    <property type="entry name" value="NAD(P)-bd_dom_sf"/>
</dbReference>
<protein>
    <submittedName>
        <fullName evidence="4">NAD(P)-binding protein</fullName>
    </submittedName>
</protein>
<organism evidence="4 5">
    <name type="scientific">Aulographum hederae CBS 113979</name>
    <dbReference type="NCBI Taxonomy" id="1176131"/>
    <lineage>
        <taxon>Eukaryota</taxon>
        <taxon>Fungi</taxon>
        <taxon>Dikarya</taxon>
        <taxon>Ascomycota</taxon>
        <taxon>Pezizomycotina</taxon>
        <taxon>Dothideomycetes</taxon>
        <taxon>Pleosporomycetidae</taxon>
        <taxon>Aulographales</taxon>
        <taxon>Aulographaceae</taxon>
    </lineage>
</organism>
<dbReference type="PANTHER" id="PTHR42748">
    <property type="entry name" value="NITROGEN METABOLITE REPRESSION PROTEIN NMRA FAMILY MEMBER"/>
    <property type="match status" value="1"/>
</dbReference>
<dbReference type="Pfam" id="PF05368">
    <property type="entry name" value="NmrA"/>
    <property type="match status" value="1"/>
</dbReference>
<dbReference type="AlphaFoldDB" id="A0A6G1HDZ5"/>
<evidence type="ECO:0000256" key="2">
    <source>
        <dbReference type="ARBA" id="ARBA00022857"/>
    </source>
</evidence>
<dbReference type="Gene3D" id="3.40.50.720">
    <property type="entry name" value="NAD(P)-binding Rossmann-like Domain"/>
    <property type="match status" value="1"/>
</dbReference>
<evidence type="ECO:0000256" key="1">
    <source>
        <dbReference type="ARBA" id="ARBA00006328"/>
    </source>
</evidence>
<dbReference type="Gene3D" id="3.90.25.10">
    <property type="entry name" value="UDP-galactose 4-epimerase, domain 1"/>
    <property type="match status" value="1"/>
</dbReference>
<reference evidence="4" key="1">
    <citation type="journal article" date="2020" name="Stud. Mycol.">
        <title>101 Dothideomycetes genomes: a test case for predicting lifestyles and emergence of pathogens.</title>
        <authorList>
            <person name="Haridas S."/>
            <person name="Albert R."/>
            <person name="Binder M."/>
            <person name="Bloem J."/>
            <person name="Labutti K."/>
            <person name="Salamov A."/>
            <person name="Andreopoulos B."/>
            <person name="Baker S."/>
            <person name="Barry K."/>
            <person name="Bills G."/>
            <person name="Bluhm B."/>
            <person name="Cannon C."/>
            <person name="Castanera R."/>
            <person name="Culley D."/>
            <person name="Daum C."/>
            <person name="Ezra D."/>
            <person name="Gonzalez J."/>
            <person name="Henrissat B."/>
            <person name="Kuo A."/>
            <person name="Liang C."/>
            <person name="Lipzen A."/>
            <person name="Lutzoni F."/>
            <person name="Magnuson J."/>
            <person name="Mondo S."/>
            <person name="Nolan M."/>
            <person name="Ohm R."/>
            <person name="Pangilinan J."/>
            <person name="Park H.-J."/>
            <person name="Ramirez L."/>
            <person name="Alfaro M."/>
            <person name="Sun H."/>
            <person name="Tritt A."/>
            <person name="Yoshinaga Y."/>
            <person name="Zwiers L.-H."/>
            <person name="Turgeon B."/>
            <person name="Goodwin S."/>
            <person name="Spatafora J."/>
            <person name="Crous P."/>
            <person name="Grigoriev I."/>
        </authorList>
    </citation>
    <scope>NUCLEOTIDE SEQUENCE</scope>
    <source>
        <strain evidence="4">CBS 113979</strain>
    </source>
</reference>
<comment type="similarity">
    <text evidence="1">Belongs to the NmrA-type oxidoreductase family.</text>
</comment>
<sequence length="330" mass="36312">MSKLIAIVGITGNQGASVADVFLAAGWRVRGISRDPSKPSSKAWSDKGVEMVAADLDDAAALTAAFAGATVIYGVTDFWQGMSNPANHAKAAKEGRTINEICYDIEVQQGRNIVDAASKTTDSLEYFVLSTLSWAKKWSKGDVTFNLHFDAKWMAVEYVRETYPELWGKTSLLQVALFATNWQSGKTMRPNKQADGTYLLKIPVRPDSKIPMVHPRKDCGHFVHALVSVPPGKNLLGVASSLSWSEWAQLWAKTVGVECKYEQMPYGEMDKLMPGGMGAELEDMFKYMDLYGYDGSDPTVVLPKDLGVDVPVTTIEEYMKMEDWSSVLSA</sequence>
<dbReference type="InterPro" id="IPR008030">
    <property type="entry name" value="NmrA-like"/>
</dbReference>
<evidence type="ECO:0000259" key="3">
    <source>
        <dbReference type="Pfam" id="PF05368"/>
    </source>
</evidence>
<dbReference type="GO" id="GO:0005634">
    <property type="term" value="C:nucleus"/>
    <property type="evidence" value="ECO:0007669"/>
    <property type="project" value="TreeGrafter"/>
</dbReference>
<dbReference type="Proteomes" id="UP000800041">
    <property type="component" value="Unassembled WGS sequence"/>
</dbReference>
<dbReference type="EMBL" id="ML977140">
    <property type="protein sequence ID" value="KAF1991297.1"/>
    <property type="molecule type" value="Genomic_DNA"/>
</dbReference>